<feature type="compositionally biased region" description="Acidic residues" evidence="1">
    <location>
        <begin position="34"/>
        <end position="46"/>
    </location>
</feature>
<dbReference type="Proteomes" id="UP001280121">
    <property type="component" value="Unassembled WGS sequence"/>
</dbReference>
<name>A0AAD9U1Q6_9ROSI</name>
<evidence type="ECO:0000256" key="1">
    <source>
        <dbReference type="SAM" id="MobiDB-lite"/>
    </source>
</evidence>
<comment type="caution">
    <text evidence="2">The sequence shown here is derived from an EMBL/GenBank/DDBJ whole genome shotgun (WGS) entry which is preliminary data.</text>
</comment>
<protein>
    <submittedName>
        <fullName evidence="2">Uncharacterized protein</fullName>
    </submittedName>
</protein>
<reference evidence="2" key="1">
    <citation type="journal article" date="2023" name="Plant J.">
        <title>Genome sequences and population genomics provide insights into the demographic history, inbreeding, and mutation load of two 'living fossil' tree species of Dipteronia.</title>
        <authorList>
            <person name="Feng Y."/>
            <person name="Comes H.P."/>
            <person name="Chen J."/>
            <person name="Zhu S."/>
            <person name="Lu R."/>
            <person name="Zhang X."/>
            <person name="Li P."/>
            <person name="Qiu J."/>
            <person name="Olsen K.M."/>
            <person name="Qiu Y."/>
        </authorList>
    </citation>
    <scope>NUCLEOTIDE SEQUENCE</scope>
    <source>
        <strain evidence="2">KIB01</strain>
    </source>
</reference>
<proteinExistence type="predicted"/>
<dbReference type="EMBL" id="JANJYI010000006">
    <property type="protein sequence ID" value="KAK2645760.1"/>
    <property type="molecule type" value="Genomic_DNA"/>
</dbReference>
<evidence type="ECO:0000313" key="2">
    <source>
        <dbReference type="EMBL" id="KAK2645760.1"/>
    </source>
</evidence>
<feature type="compositionally biased region" description="Basic and acidic residues" evidence="1">
    <location>
        <begin position="108"/>
        <end position="133"/>
    </location>
</feature>
<keyword evidence="3" id="KW-1185">Reference proteome</keyword>
<feature type="compositionally biased region" description="Acidic residues" evidence="1">
    <location>
        <begin position="85"/>
        <end position="107"/>
    </location>
</feature>
<evidence type="ECO:0000313" key="3">
    <source>
        <dbReference type="Proteomes" id="UP001280121"/>
    </source>
</evidence>
<feature type="compositionally biased region" description="Acidic residues" evidence="1">
    <location>
        <begin position="66"/>
        <end position="78"/>
    </location>
</feature>
<sequence length="133" mass="15032">MANSGEENRVEEAVYESDSEESLLGLAMRRREASDEDDDDANDDGEAEVRERLTWSNRRFGVGREDEPDGLGGYDDDHEVSSVNESEELGDAEVEALDDEQQEEDSEGKECERKNGEGEVTEEVKQRIEEEKN</sequence>
<organism evidence="2 3">
    <name type="scientific">Dipteronia dyeriana</name>
    <dbReference type="NCBI Taxonomy" id="168575"/>
    <lineage>
        <taxon>Eukaryota</taxon>
        <taxon>Viridiplantae</taxon>
        <taxon>Streptophyta</taxon>
        <taxon>Embryophyta</taxon>
        <taxon>Tracheophyta</taxon>
        <taxon>Spermatophyta</taxon>
        <taxon>Magnoliopsida</taxon>
        <taxon>eudicotyledons</taxon>
        <taxon>Gunneridae</taxon>
        <taxon>Pentapetalae</taxon>
        <taxon>rosids</taxon>
        <taxon>malvids</taxon>
        <taxon>Sapindales</taxon>
        <taxon>Sapindaceae</taxon>
        <taxon>Hippocastanoideae</taxon>
        <taxon>Acereae</taxon>
        <taxon>Dipteronia</taxon>
    </lineage>
</organism>
<feature type="compositionally biased region" description="Basic and acidic residues" evidence="1">
    <location>
        <begin position="1"/>
        <end position="12"/>
    </location>
</feature>
<gene>
    <name evidence="2" type="ORF">Ddye_020955</name>
</gene>
<dbReference type="AlphaFoldDB" id="A0AAD9U1Q6"/>
<feature type="region of interest" description="Disordered" evidence="1">
    <location>
        <begin position="1"/>
        <end position="133"/>
    </location>
</feature>
<accession>A0AAD9U1Q6</accession>